<dbReference type="InterPro" id="IPR025166">
    <property type="entry name" value="Integrase_DNA_bind_dom"/>
</dbReference>
<dbReference type="Gene3D" id="3.30.160.390">
    <property type="entry name" value="Integrase, DNA-binding domain"/>
    <property type="match status" value="1"/>
</dbReference>
<dbReference type="Pfam" id="PF00589">
    <property type="entry name" value="Phage_integrase"/>
    <property type="match status" value="1"/>
</dbReference>
<dbReference type="InterPro" id="IPR050808">
    <property type="entry name" value="Phage_Integrase"/>
</dbReference>
<dbReference type="PANTHER" id="PTHR30629">
    <property type="entry name" value="PROPHAGE INTEGRASE"/>
    <property type="match status" value="1"/>
</dbReference>
<evidence type="ECO:0000256" key="3">
    <source>
        <dbReference type="ARBA" id="ARBA00023125"/>
    </source>
</evidence>
<comment type="similarity">
    <text evidence="1">Belongs to the 'phage' integrase family.</text>
</comment>
<dbReference type="Pfam" id="PF13356">
    <property type="entry name" value="Arm-DNA-bind_3"/>
    <property type="match status" value="1"/>
</dbReference>
<dbReference type="CDD" id="cd00801">
    <property type="entry name" value="INT_P4_C"/>
    <property type="match status" value="1"/>
</dbReference>
<keyword evidence="2" id="KW-0229">DNA integration</keyword>
<feature type="domain" description="Tyr recombinase" evidence="6">
    <location>
        <begin position="208"/>
        <end position="388"/>
    </location>
</feature>
<dbReference type="InterPro" id="IPR011010">
    <property type="entry name" value="DNA_brk_join_enz"/>
</dbReference>
<dbReference type="SUPFAM" id="SSF56349">
    <property type="entry name" value="DNA breaking-rejoining enzymes"/>
    <property type="match status" value="1"/>
</dbReference>
<dbReference type="GO" id="GO:0006310">
    <property type="term" value="P:DNA recombination"/>
    <property type="evidence" value="ECO:0007669"/>
    <property type="project" value="UniProtKB-KW"/>
</dbReference>
<dbReference type="GO" id="GO:0015074">
    <property type="term" value="P:DNA integration"/>
    <property type="evidence" value="ECO:0007669"/>
    <property type="project" value="UniProtKB-KW"/>
</dbReference>
<dbReference type="PROSITE" id="PS51898">
    <property type="entry name" value="TYR_RECOMBINASE"/>
    <property type="match status" value="1"/>
</dbReference>
<evidence type="ECO:0000256" key="5">
    <source>
        <dbReference type="SAM" id="MobiDB-lite"/>
    </source>
</evidence>
<dbReference type="InterPro" id="IPR010998">
    <property type="entry name" value="Integrase_recombinase_N"/>
</dbReference>
<dbReference type="InterPro" id="IPR053876">
    <property type="entry name" value="Phage_int_M"/>
</dbReference>
<accession>A0A345CQ92</accession>
<proteinExistence type="inferred from homology"/>
<evidence type="ECO:0000313" key="7">
    <source>
        <dbReference type="EMBL" id="AXF75609.1"/>
    </source>
</evidence>
<dbReference type="InterPro" id="IPR013762">
    <property type="entry name" value="Integrase-like_cat_sf"/>
</dbReference>
<name>A0A345CQ92_9GAMM</name>
<evidence type="ECO:0000256" key="2">
    <source>
        <dbReference type="ARBA" id="ARBA00022908"/>
    </source>
</evidence>
<keyword evidence="4" id="KW-0233">DNA recombination</keyword>
<gene>
    <name evidence="7" type="ORF">AV903_05090</name>
</gene>
<dbReference type="Gene3D" id="1.10.150.130">
    <property type="match status" value="1"/>
</dbReference>
<feature type="compositionally biased region" description="Basic and acidic residues" evidence="5">
    <location>
        <begin position="7"/>
        <end position="19"/>
    </location>
</feature>
<dbReference type="RefSeq" id="WP_233478554.1">
    <property type="nucleotide sequence ID" value="NZ_CP013970.1"/>
</dbReference>
<dbReference type="AlphaFoldDB" id="A0A345CQ92"/>
<dbReference type="PANTHER" id="PTHR30629:SF6">
    <property type="entry name" value="PROPHAGE INTEGRASE INTA-RELATED"/>
    <property type="match status" value="1"/>
</dbReference>
<reference evidence="7 8" key="1">
    <citation type="submission" date="2016-01" db="EMBL/GenBank/DDBJ databases">
        <authorList>
            <person name="Oliw E.H."/>
        </authorList>
    </citation>
    <scope>NUCLEOTIDE SEQUENCE [LARGE SCALE GENOMIC DNA]</scope>
    <source>
        <strain evidence="7 8">MDcuke</strain>
    </source>
</reference>
<dbReference type="EMBL" id="CP013970">
    <property type="protein sequence ID" value="AXF75609.1"/>
    <property type="molecule type" value="Genomic_DNA"/>
</dbReference>
<dbReference type="Pfam" id="PF22022">
    <property type="entry name" value="Phage_int_M"/>
    <property type="match status" value="1"/>
</dbReference>
<keyword evidence="3" id="KW-0238">DNA-binding</keyword>
<evidence type="ECO:0000313" key="8">
    <source>
        <dbReference type="Proteomes" id="UP000264980"/>
    </source>
</evidence>
<dbReference type="Proteomes" id="UP000264980">
    <property type="component" value="Chromosome"/>
</dbReference>
<dbReference type="GO" id="GO:0003677">
    <property type="term" value="F:DNA binding"/>
    <property type="evidence" value="ECO:0007669"/>
    <property type="project" value="UniProtKB-KW"/>
</dbReference>
<evidence type="ECO:0000259" key="6">
    <source>
        <dbReference type="PROSITE" id="PS51898"/>
    </source>
</evidence>
<evidence type="ECO:0000256" key="1">
    <source>
        <dbReference type="ARBA" id="ARBA00008857"/>
    </source>
</evidence>
<protein>
    <submittedName>
        <fullName evidence="7">DUF4102 domain-containing protein</fullName>
    </submittedName>
</protein>
<sequence length="400" mass="44901">MALLTDTKARHIKPDDRPLPHGGITGLTLHPSSVKGRGKWVLRYVSPVTQKRRNAGLGTYPEIGIAEAARMAQAMREQLATGDDPLELKKAEAEKVVIPTFEAAARQVHAELSPGWKNQKHIKQWLSTLEQYAFPSLGTKPLDRITPADVAETLRPVWLTLAETASRVKQRIHAVMQWGWTHGHCVANPVDVVDHLLPVQAGINVRTEHQPAMPWRNVPLYVATKVYSDERYNVTRALLLIVILTGARSGEARGMRWQEVDLDKRIWIVPPERMKAGIQHRVPLSLQAVAVLEKMQGLHDELVFPSPRKQIVLSDMVMTTFLRKTGAVSDTPGRLATAHGFRSSFRDWCSEQGISRDVAERALAHTLKNKVEAAYHRTDLLEQRIPVMQAWADYVFSAVK</sequence>
<dbReference type="InterPro" id="IPR002104">
    <property type="entry name" value="Integrase_catalytic"/>
</dbReference>
<organism evidence="7 8">
    <name type="scientific">Erwinia tracheiphila</name>
    <dbReference type="NCBI Taxonomy" id="65700"/>
    <lineage>
        <taxon>Bacteria</taxon>
        <taxon>Pseudomonadati</taxon>
        <taxon>Pseudomonadota</taxon>
        <taxon>Gammaproteobacteria</taxon>
        <taxon>Enterobacterales</taxon>
        <taxon>Erwiniaceae</taxon>
        <taxon>Erwinia</taxon>
    </lineage>
</organism>
<dbReference type="InterPro" id="IPR038488">
    <property type="entry name" value="Integrase_DNA-bd_sf"/>
</dbReference>
<feature type="region of interest" description="Disordered" evidence="5">
    <location>
        <begin position="1"/>
        <end position="24"/>
    </location>
</feature>
<evidence type="ECO:0000256" key="4">
    <source>
        <dbReference type="ARBA" id="ARBA00023172"/>
    </source>
</evidence>
<dbReference type="Gene3D" id="1.10.443.10">
    <property type="entry name" value="Intergrase catalytic core"/>
    <property type="match status" value="1"/>
</dbReference>